<sequence>MHGNVVSTCLALLAWSGRVRASSYSDITDSAQFLTQLGLTQAQESRLSKGLRGIDLDAVSGLSPTERSSVTCLVANAVFGSQIVGQSTSNYDELVEVNWSSACWFEPQCIIQPASAQDVSKAMLIVTYLGTKFAIRSGGHNPNPGFAGIGEEGVLLDMSHMTDVTLSKDGSVASLAPGIRFGAVDTALNAKGKTVHGGRINYVGVGGYLLGGGLTYFNSKYGLAADNIVNYEVVLANSSIINANAQTNSDLWWALKGTGTNFGVVTKYDVKTTENGSYWFEGLYYAPEQNLKLLDAIVEYAHAAENDPNAAISFTLSPKRGFVEFIYAKPVERPSTYSMFYDIPSTGHGINSTIGNMVDMNNEISAINPETYKRRMIASTSHRFDATTLKDIFAEYLIFDSEARKFGAATGIVIQPFTSAAVQHSASTGGNPVGLKEGLQNHMAYSLEWADNVNDEAARVAITKLTEKVEAITKARGLYLETKIMNDAGYNQNVLASFGPKNLKRLRDIASRYDPTGVFQTLQNNGFLLKKA</sequence>
<dbReference type="InterPro" id="IPR036318">
    <property type="entry name" value="FAD-bd_PCMH-like_sf"/>
</dbReference>
<gene>
    <name evidence="7" type="ORF">SAMD00023353_3600450</name>
</gene>
<dbReference type="PANTHER" id="PTHR42973">
    <property type="entry name" value="BINDING OXIDOREDUCTASE, PUTATIVE (AFU_ORTHOLOGUE AFUA_1G17690)-RELATED"/>
    <property type="match status" value="1"/>
</dbReference>
<name>A0A1W2TN21_ROSNE</name>
<evidence type="ECO:0000256" key="3">
    <source>
        <dbReference type="ARBA" id="ARBA00022827"/>
    </source>
</evidence>
<feature type="signal peptide" evidence="5">
    <location>
        <begin position="1"/>
        <end position="21"/>
    </location>
</feature>
<dbReference type="InterPro" id="IPR050416">
    <property type="entry name" value="FAD-linked_Oxidoreductase"/>
</dbReference>
<accession>A0A1W2TN21</accession>
<dbReference type="STRING" id="77044.A0A1W2TN21"/>
<evidence type="ECO:0000259" key="6">
    <source>
        <dbReference type="PROSITE" id="PS51387"/>
    </source>
</evidence>
<keyword evidence="2" id="KW-0285">Flavoprotein</keyword>
<evidence type="ECO:0000313" key="7">
    <source>
        <dbReference type="EMBL" id="GAP89749.1"/>
    </source>
</evidence>
<dbReference type="InterPro" id="IPR016166">
    <property type="entry name" value="FAD-bd_PCMH"/>
</dbReference>
<dbReference type="AlphaFoldDB" id="A0A1W2TN21"/>
<comment type="similarity">
    <text evidence="1">Belongs to the oxygen-dependent FAD-linked oxidoreductase family.</text>
</comment>
<dbReference type="PROSITE" id="PS51387">
    <property type="entry name" value="FAD_PCMH"/>
    <property type="match status" value="1"/>
</dbReference>
<evidence type="ECO:0000256" key="1">
    <source>
        <dbReference type="ARBA" id="ARBA00005466"/>
    </source>
</evidence>
<evidence type="ECO:0000256" key="5">
    <source>
        <dbReference type="SAM" id="SignalP"/>
    </source>
</evidence>
<reference evidence="7" key="1">
    <citation type="submission" date="2016-03" db="EMBL/GenBank/DDBJ databases">
        <title>Draft genome sequence of Rosellinia necatrix.</title>
        <authorList>
            <person name="Kanematsu S."/>
        </authorList>
    </citation>
    <scope>NUCLEOTIDE SEQUENCE [LARGE SCALE GENOMIC DNA]</scope>
    <source>
        <strain evidence="7">W97</strain>
    </source>
</reference>
<keyword evidence="8" id="KW-1185">Reference proteome</keyword>
<dbReference type="InterPro" id="IPR006094">
    <property type="entry name" value="Oxid_FAD_bind_N"/>
</dbReference>
<dbReference type="OrthoDB" id="2151789at2759"/>
<dbReference type="Proteomes" id="UP000054516">
    <property type="component" value="Unassembled WGS sequence"/>
</dbReference>
<proteinExistence type="inferred from homology"/>
<dbReference type="InterPro" id="IPR016169">
    <property type="entry name" value="FAD-bd_PCMH_sub2"/>
</dbReference>
<evidence type="ECO:0000256" key="2">
    <source>
        <dbReference type="ARBA" id="ARBA00022630"/>
    </source>
</evidence>
<feature type="domain" description="FAD-binding PCMH-type" evidence="6">
    <location>
        <begin position="97"/>
        <end position="275"/>
    </location>
</feature>
<dbReference type="Pfam" id="PF01565">
    <property type="entry name" value="FAD_binding_4"/>
    <property type="match status" value="1"/>
</dbReference>
<dbReference type="PANTHER" id="PTHR42973:SF54">
    <property type="entry name" value="FAD-BINDING PCMH-TYPE DOMAIN-CONTAINING PROTEIN"/>
    <property type="match status" value="1"/>
</dbReference>
<dbReference type="GO" id="GO:0016491">
    <property type="term" value="F:oxidoreductase activity"/>
    <property type="evidence" value="ECO:0007669"/>
    <property type="project" value="UniProtKB-KW"/>
</dbReference>
<keyword evidence="4" id="KW-0560">Oxidoreductase</keyword>
<feature type="chain" id="PRO_5010714396" evidence="5">
    <location>
        <begin position="22"/>
        <end position="532"/>
    </location>
</feature>
<protein>
    <submittedName>
        <fullName evidence="7">Putative FAD binding domain-containing protein</fullName>
    </submittedName>
</protein>
<dbReference type="OMA" id="HHEFRTM"/>
<dbReference type="GO" id="GO:0071949">
    <property type="term" value="F:FAD binding"/>
    <property type="evidence" value="ECO:0007669"/>
    <property type="project" value="InterPro"/>
</dbReference>
<organism evidence="7">
    <name type="scientific">Rosellinia necatrix</name>
    <name type="common">White root-rot fungus</name>
    <dbReference type="NCBI Taxonomy" id="77044"/>
    <lineage>
        <taxon>Eukaryota</taxon>
        <taxon>Fungi</taxon>
        <taxon>Dikarya</taxon>
        <taxon>Ascomycota</taxon>
        <taxon>Pezizomycotina</taxon>
        <taxon>Sordariomycetes</taxon>
        <taxon>Xylariomycetidae</taxon>
        <taxon>Xylariales</taxon>
        <taxon>Xylariaceae</taxon>
        <taxon>Rosellinia</taxon>
    </lineage>
</organism>
<keyword evidence="3" id="KW-0274">FAD</keyword>
<evidence type="ECO:0000256" key="4">
    <source>
        <dbReference type="ARBA" id="ARBA00023002"/>
    </source>
</evidence>
<keyword evidence="5" id="KW-0732">Signal</keyword>
<dbReference type="SUPFAM" id="SSF56176">
    <property type="entry name" value="FAD-binding/transporter-associated domain-like"/>
    <property type="match status" value="1"/>
</dbReference>
<dbReference type="Gene3D" id="3.30.465.10">
    <property type="match status" value="1"/>
</dbReference>
<dbReference type="EMBL" id="DF977481">
    <property type="protein sequence ID" value="GAP89749.1"/>
    <property type="molecule type" value="Genomic_DNA"/>
</dbReference>
<evidence type="ECO:0000313" key="8">
    <source>
        <dbReference type="Proteomes" id="UP000054516"/>
    </source>
</evidence>